<keyword evidence="1" id="KW-0540">Nuclease</keyword>
<protein>
    <submittedName>
        <fullName evidence="1">LlaJI family restriction endonuclease</fullName>
    </submittedName>
</protein>
<reference evidence="1 2" key="1">
    <citation type="submission" date="2017-09" db="EMBL/GenBank/DDBJ databases">
        <title>Complete circularized genomes of four mosquito-derived Elizabethkingia anophelis isolates.</title>
        <authorList>
            <person name="Nicholson A.C."/>
            <person name="Xu J."/>
        </authorList>
    </citation>
    <scope>NUCLEOTIDE SEQUENCE [LARGE SCALE GENOMIC DNA]</scope>
    <source>
        <strain evidence="1 2">R26</strain>
    </source>
</reference>
<dbReference type="RefSeq" id="WP_009086470.1">
    <property type="nucleotide sequence ID" value="NZ_ANIW01000056.1"/>
</dbReference>
<keyword evidence="2" id="KW-1185">Reference proteome</keyword>
<name>A0ABM6MUZ3_9FLAO</name>
<keyword evidence="1" id="KW-0378">Hydrolase</keyword>
<dbReference type="InterPro" id="IPR018579">
    <property type="entry name" value="Restrct_endonuc_II_LlaJI"/>
</dbReference>
<evidence type="ECO:0000313" key="2">
    <source>
        <dbReference type="Proteomes" id="UP000190057"/>
    </source>
</evidence>
<dbReference type="EMBL" id="CP023401">
    <property type="protein sequence ID" value="ATC36921.1"/>
    <property type="molecule type" value="Genomic_DNA"/>
</dbReference>
<sequence length="553" mass="65927">MIILFEEYHYKTEDLSRFLTERYYSPINGIESKINFVGYYFNPQINDGKGDVVIIFPKVFINEHNLAFDEFTQESLINPTFETTQKLTETGKDKLIFEISTWLYRAIQQFNKRHFYNSISENQFINQIVTNLDENSSTELDIILSLLSFHKENKDLFTFIAKTAHSQQNKINWHKTINKKQPIIHNNQPIYVDLSTTRKRVNDDEELLILFYSTLNHIKEKYAFNFQIPQNYNLIKGHQFETVLRRGCRLLKSIKYKYFSDKMICLYNLLFIYFERSERTQSKKQIEEILLIKDFNIVFEDMIDDLIGDSTLFSELKNHADGKQVDHIYKHKSLLIEDEIYFVGDSKYYKPQNSVGKNSKAKQFTYARNVIQYNIDLFNKGDLDQRIRYRENETEGYNITPNFFISAFVNKDFDFSKSYLNETGKPIMQFHFENRLFDRDTLFVQSYSINFLFVLSGYLSRNSTLKNNFKKDTQKIFREKLVTFLNEKYQFYKVKPIEENFIYKHFKLLNGKIYKPSQLENEIILAFEKGSDIDGVILQIQAELEESAEYKLN</sequence>
<evidence type="ECO:0000313" key="1">
    <source>
        <dbReference type="EMBL" id="ATC36921.1"/>
    </source>
</evidence>
<accession>A0ABM6MUZ3</accession>
<dbReference type="Proteomes" id="UP000190057">
    <property type="component" value="Chromosome"/>
</dbReference>
<gene>
    <name evidence="1" type="ORF">BAZ09_012125</name>
</gene>
<proteinExistence type="predicted"/>
<dbReference type="GO" id="GO:0004519">
    <property type="term" value="F:endonuclease activity"/>
    <property type="evidence" value="ECO:0007669"/>
    <property type="project" value="UniProtKB-KW"/>
</dbReference>
<dbReference type="GeneID" id="56685227"/>
<keyword evidence="1" id="KW-0255">Endonuclease</keyword>
<dbReference type="Pfam" id="PF09563">
    <property type="entry name" value="RE_LlaJI"/>
    <property type="match status" value="1"/>
</dbReference>
<organism evidence="1 2">
    <name type="scientific">Elizabethkingia anophelis R26</name>
    <dbReference type="NCBI Taxonomy" id="1246994"/>
    <lineage>
        <taxon>Bacteria</taxon>
        <taxon>Pseudomonadati</taxon>
        <taxon>Bacteroidota</taxon>
        <taxon>Flavobacteriia</taxon>
        <taxon>Flavobacteriales</taxon>
        <taxon>Weeksellaceae</taxon>
        <taxon>Elizabethkingia</taxon>
    </lineage>
</organism>